<name>A0ABS5YS25_9ACTN</name>
<feature type="compositionally biased region" description="Basic and acidic residues" evidence="1">
    <location>
        <begin position="154"/>
        <end position="169"/>
    </location>
</feature>
<organism evidence="2 3">
    <name type="scientific">Paractinoplanes bogorensis</name>
    <dbReference type="NCBI Taxonomy" id="1610840"/>
    <lineage>
        <taxon>Bacteria</taxon>
        <taxon>Bacillati</taxon>
        <taxon>Actinomycetota</taxon>
        <taxon>Actinomycetes</taxon>
        <taxon>Micromonosporales</taxon>
        <taxon>Micromonosporaceae</taxon>
        <taxon>Paractinoplanes</taxon>
    </lineage>
</organism>
<reference evidence="2 3" key="1">
    <citation type="submission" date="2021-06" db="EMBL/GenBank/DDBJ databases">
        <title>Actinoplanes lichenicola sp. nov., and Actinoplanes ovalisporus sp. nov., isolated from lichen in Thailand.</title>
        <authorList>
            <person name="Saeng-In P."/>
            <person name="Kanchanasin P."/>
            <person name="Yuki M."/>
            <person name="Kudo T."/>
            <person name="Ohkuma M."/>
            <person name="Phongsopitanun W."/>
            <person name="Tanasupawat S."/>
        </authorList>
    </citation>
    <scope>NUCLEOTIDE SEQUENCE [LARGE SCALE GENOMIC DNA]</scope>
    <source>
        <strain evidence="2 3">NBRC 110975</strain>
    </source>
</reference>
<dbReference type="EMBL" id="JAHKKG010000006">
    <property type="protein sequence ID" value="MBU2666245.1"/>
    <property type="molecule type" value="Genomic_DNA"/>
</dbReference>
<dbReference type="Proteomes" id="UP001519654">
    <property type="component" value="Unassembled WGS sequence"/>
</dbReference>
<feature type="region of interest" description="Disordered" evidence="1">
    <location>
        <begin position="154"/>
        <end position="178"/>
    </location>
</feature>
<accession>A0ABS5YS25</accession>
<evidence type="ECO:0000256" key="1">
    <source>
        <dbReference type="SAM" id="MobiDB-lite"/>
    </source>
</evidence>
<dbReference type="RefSeq" id="WP_215789427.1">
    <property type="nucleotide sequence ID" value="NZ_JAHKKG010000006.1"/>
</dbReference>
<evidence type="ECO:0000313" key="2">
    <source>
        <dbReference type="EMBL" id="MBU2666245.1"/>
    </source>
</evidence>
<keyword evidence="3" id="KW-1185">Reference proteome</keyword>
<protein>
    <submittedName>
        <fullName evidence="2">Uncharacterized protein</fullName>
    </submittedName>
</protein>
<sequence>MDTELHVSYHAFGIIDDDLDWPLDPPPSGNGLIHPFRGGAFVSTGIHSGRIVVRTGAFDAAPPVDAGHGWESIVEVSVSSRRGKLRVRSYDDDPEGTTLSTAGRGSYRVRAYAAGRDTDIDGTSPLVETYRIEVWPAAATTSLVLRAEDRYGEQVMREMSSDEPSDPRDGQAMNEPVF</sequence>
<proteinExistence type="predicted"/>
<evidence type="ECO:0000313" key="3">
    <source>
        <dbReference type="Proteomes" id="UP001519654"/>
    </source>
</evidence>
<comment type="caution">
    <text evidence="2">The sequence shown here is derived from an EMBL/GenBank/DDBJ whole genome shotgun (WGS) entry which is preliminary data.</text>
</comment>
<gene>
    <name evidence="2" type="ORF">KOI35_22340</name>
</gene>